<protein>
    <recommendedName>
        <fullName evidence="4">AT-hook motif nuclear-localized protein</fullName>
    </recommendedName>
</protein>
<comment type="domain">
    <text evidence="4">The PPC domain mediates interactions between AHL proteins.</text>
</comment>
<evidence type="ECO:0000259" key="6">
    <source>
        <dbReference type="PROSITE" id="PS51742"/>
    </source>
</evidence>
<evidence type="ECO:0000256" key="2">
    <source>
        <dbReference type="ARBA" id="ARBA00023125"/>
    </source>
</evidence>
<dbReference type="PROSITE" id="PS51742">
    <property type="entry name" value="PPC"/>
    <property type="match status" value="1"/>
</dbReference>
<organism evidence="7">
    <name type="scientific">Salvia splendens</name>
    <name type="common">Scarlet sage</name>
    <dbReference type="NCBI Taxonomy" id="180675"/>
    <lineage>
        <taxon>Eukaryota</taxon>
        <taxon>Viridiplantae</taxon>
        <taxon>Streptophyta</taxon>
        <taxon>Embryophyta</taxon>
        <taxon>Tracheophyta</taxon>
        <taxon>Spermatophyta</taxon>
        <taxon>Magnoliopsida</taxon>
        <taxon>eudicotyledons</taxon>
        <taxon>Gunneridae</taxon>
        <taxon>Pentapetalae</taxon>
        <taxon>asterids</taxon>
        <taxon>lamiids</taxon>
        <taxon>Lamiales</taxon>
        <taxon>Lamiaceae</taxon>
        <taxon>Nepetoideae</taxon>
        <taxon>Mentheae</taxon>
        <taxon>Salviinae</taxon>
        <taxon>Salvia</taxon>
        <taxon>Salvia subgen. Calosphace</taxon>
        <taxon>core Calosphace</taxon>
    </lineage>
</organism>
<dbReference type="Pfam" id="PF03479">
    <property type="entry name" value="PCC"/>
    <property type="match status" value="1"/>
</dbReference>
<keyword evidence="8" id="KW-1185">Reference proteome</keyword>
<sequence>MNPFDAELTRIEDTDTDGSPSVLTDAPPNKIRGRPSPRKGNRAIQGIDLTPYVLRVEIGEDIVSKIIAFTKEGSWKDETVVILSATGSISSVYIGYNGNSVIRIGQYDILSLKGSFTVSKSKVCQTEGLMVSLAETDNSVFGGSVHGMLIAATPIQVVVGSFTNAKGDGGSGGGIGRGRRRGSGMGSSSNSPYYSGGSSF</sequence>
<accession>A0A8X8WP85</accession>
<evidence type="ECO:0000256" key="4">
    <source>
        <dbReference type="RuleBase" id="RU367031"/>
    </source>
</evidence>
<dbReference type="SUPFAM" id="SSF117856">
    <property type="entry name" value="AF0104/ALDC/Ptd012-like"/>
    <property type="match status" value="1"/>
</dbReference>
<evidence type="ECO:0000256" key="3">
    <source>
        <dbReference type="ARBA" id="ARBA00023163"/>
    </source>
</evidence>
<keyword evidence="2 4" id="KW-0238">DNA-binding</keyword>
<reference evidence="7" key="1">
    <citation type="submission" date="2018-01" db="EMBL/GenBank/DDBJ databases">
        <authorList>
            <person name="Mao J.F."/>
        </authorList>
    </citation>
    <scope>NUCLEOTIDE SEQUENCE</scope>
    <source>
        <strain evidence="7">Huo1</strain>
        <tissue evidence="7">Leaf</tissue>
    </source>
</reference>
<dbReference type="AlphaFoldDB" id="A0A8X8WP85"/>
<gene>
    <name evidence="7" type="ORF">SASPL_140686</name>
</gene>
<dbReference type="CDD" id="cd11378">
    <property type="entry name" value="DUF296"/>
    <property type="match status" value="1"/>
</dbReference>
<keyword evidence="4" id="KW-0539">Nucleus</keyword>
<feature type="compositionally biased region" description="Low complexity" evidence="5">
    <location>
        <begin position="186"/>
        <end position="200"/>
    </location>
</feature>
<dbReference type="InterPro" id="IPR039605">
    <property type="entry name" value="AHL"/>
</dbReference>
<dbReference type="Gene3D" id="3.30.1330.80">
    <property type="entry name" value="Hypothetical protein, similar to alpha- acetolactate decarboxylase, domain 2"/>
    <property type="match status" value="1"/>
</dbReference>
<dbReference type="EMBL" id="PNBA02000015">
    <property type="protein sequence ID" value="KAG6399210.1"/>
    <property type="molecule type" value="Genomic_DNA"/>
</dbReference>
<comment type="caution">
    <text evidence="7">The sequence shown here is derived from an EMBL/GenBank/DDBJ whole genome shotgun (WGS) entry which is preliminary data.</text>
</comment>
<proteinExistence type="predicted"/>
<evidence type="ECO:0000313" key="7">
    <source>
        <dbReference type="EMBL" id="KAG6399210.1"/>
    </source>
</evidence>
<comment type="subcellular location">
    <subcellularLocation>
        <location evidence="4">Nucleus</location>
    </subcellularLocation>
</comment>
<evidence type="ECO:0000256" key="1">
    <source>
        <dbReference type="ARBA" id="ARBA00023015"/>
    </source>
</evidence>
<dbReference type="GO" id="GO:0005634">
    <property type="term" value="C:nucleus"/>
    <property type="evidence" value="ECO:0007669"/>
    <property type="project" value="UniProtKB-SubCell"/>
</dbReference>
<evidence type="ECO:0000256" key="5">
    <source>
        <dbReference type="SAM" id="MobiDB-lite"/>
    </source>
</evidence>
<dbReference type="PANTHER" id="PTHR31500:SF51">
    <property type="entry name" value="AT-HOOK MOTIF NUCLEAR-LOCALIZED PROTEIN 8"/>
    <property type="match status" value="1"/>
</dbReference>
<feature type="domain" description="PPC" evidence="6">
    <location>
        <begin position="46"/>
        <end position="183"/>
    </location>
</feature>
<feature type="region of interest" description="Disordered" evidence="5">
    <location>
        <begin position="169"/>
        <end position="200"/>
    </location>
</feature>
<reference evidence="7" key="2">
    <citation type="submission" date="2020-08" db="EMBL/GenBank/DDBJ databases">
        <title>Plant Genome Project.</title>
        <authorList>
            <person name="Zhang R.-G."/>
        </authorList>
    </citation>
    <scope>NUCLEOTIDE SEQUENCE</scope>
    <source>
        <strain evidence="7">Huo1</strain>
        <tissue evidence="7">Leaf</tissue>
    </source>
</reference>
<feature type="region of interest" description="Disordered" evidence="5">
    <location>
        <begin position="1"/>
        <end position="43"/>
    </location>
</feature>
<keyword evidence="3 4" id="KW-0804">Transcription</keyword>
<feature type="compositionally biased region" description="Basic residues" evidence="5">
    <location>
        <begin position="31"/>
        <end position="41"/>
    </location>
</feature>
<comment type="function">
    <text evidence="4">Transcription factor that specifically binds AT-rich DNA sequences related to the nuclear matrix attachment regions (MARs).</text>
</comment>
<keyword evidence="1 4" id="KW-0805">Transcription regulation</keyword>
<name>A0A8X8WP85_SALSN</name>
<dbReference type="InterPro" id="IPR005175">
    <property type="entry name" value="PPC_dom"/>
</dbReference>
<evidence type="ECO:0000313" key="8">
    <source>
        <dbReference type="Proteomes" id="UP000298416"/>
    </source>
</evidence>
<dbReference type="Proteomes" id="UP000298416">
    <property type="component" value="Unassembled WGS sequence"/>
</dbReference>
<dbReference type="GO" id="GO:0003680">
    <property type="term" value="F:minor groove of adenine-thymine-rich DNA binding"/>
    <property type="evidence" value="ECO:0007669"/>
    <property type="project" value="UniProtKB-UniRule"/>
</dbReference>
<dbReference type="PANTHER" id="PTHR31500">
    <property type="entry name" value="AT-HOOK MOTIF NUCLEAR-LOCALIZED PROTEIN 9"/>
    <property type="match status" value="1"/>
</dbReference>